<dbReference type="Proteomes" id="UP001642464">
    <property type="component" value="Unassembled WGS sequence"/>
</dbReference>
<dbReference type="PANTHER" id="PTHR47447">
    <property type="entry name" value="OS03G0856100 PROTEIN"/>
    <property type="match status" value="1"/>
</dbReference>
<evidence type="ECO:0000256" key="1">
    <source>
        <dbReference type="ARBA" id="ARBA00022737"/>
    </source>
</evidence>
<protein>
    <submittedName>
        <fullName evidence="4">Chloroplastic</fullName>
    </submittedName>
</protein>
<dbReference type="InterPro" id="IPR002885">
    <property type="entry name" value="PPR_rpt"/>
</dbReference>
<evidence type="ECO:0000313" key="5">
    <source>
        <dbReference type="Proteomes" id="UP001642464"/>
    </source>
</evidence>
<dbReference type="Pfam" id="PF11969">
    <property type="entry name" value="DcpS_C"/>
    <property type="match status" value="1"/>
</dbReference>
<feature type="region of interest" description="Disordered" evidence="3">
    <location>
        <begin position="442"/>
        <end position="482"/>
    </location>
</feature>
<comment type="caution">
    <text evidence="4">The sequence shown here is derived from an EMBL/GenBank/DDBJ whole genome shotgun (WGS) entry which is preliminary data.</text>
</comment>
<accession>A0ABP0NUQ9</accession>
<sequence>MHSASLQKFFTNKTHKKYCKCGKPSALLLEKCSYCGEALGDHHIAPLKRDPLLTAVLGTGTKTSDDFEELYRSFQFLVLKHRYPVGEKHLLVLPKGTFYDVRQLRKRDMPMLEKMYQKGLEYLDAPGRPVACGFSYPADYNHLHLHLVLPPFRSVALFERHVFYPLPEVQVQLQRGLVKPHPVLDARLVQAPKAQQDFDAEEAQNAWIARMDAAARRGFTEEAMSACAKSTAWRKALELFEAMPRLRVEQDVVSHNALLEACVQKETAAGAGVEEILASMNEALILPNLISYSTALMAFEKEGRWEEGLQLLRRMRQTLLQLDVICYNSAMSACKVASQWQAAWQLLRPSETTVAGFSALCAASRCQWRAALRAVELALGAGRATVVMYASTLEAASCAAACAASAGASVASVWLMHSLEALETWGREAAWDLRCQAQKASVGVEPPPADRASPSARVAVPVRRKETERDGRRGSAQGVVREQRGELGRSEVPLAREDASEVSQAINTAAEPIRFEKRLKFNFLSSALGIQMHVQRDGVAVKATITACERGSEWEGALLLLSFMELVALQQDVVAFNAVMSACENVGEWQVALHLLRSMDSLEIQPDEISLNACLSSCEKAHEWQVALQLLVFAENADVIGYNAVISACANCGEWRMALAVLAKITEVQALPNCISFSAAISACEKAWRWQVACSLLDEMPRWKVEMNVIGCNAALSACEKCTVWPVALELLNAFPALAVRADAISYNAVLSACDKGKEWQLALFLLSQHVAPDEISCNAAISACAKGDEWRPATALFGSIECRGGVAIGDCSGLGFRGSGANAMAPETPQWRKEMSIPFIPGVEGPLESYPPEAIRVQNTFIHIVSPRPPEPHLSCPASRIGCLKALFREESAAKKDELLSDISDSPWLSAPLMAIPPPPKPRTATAAVLGSAALPSVGSKGHHVEGMSCKPCAFHHAKGCKNGMTCPFCHLCDRGEKKRRCRGLQRDLISHNAALAACARGFQWRWAALVLQHCDVEPDAISLNAAVDACKGRGAWRALLDFLSMAECRKLSKTVITLNTALLTFNKVPDRC</sequence>
<dbReference type="NCBIfam" id="TIGR00756">
    <property type="entry name" value="PPR"/>
    <property type="match status" value="1"/>
</dbReference>
<dbReference type="EMBL" id="CAXAMM010030247">
    <property type="protein sequence ID" value="CAK9066204.1"/>
    <property type="molecule type" value="Genomic_DNA"/>
</dbReference>
<evidence type="ECO:0000256" key="3">
    <source>
        <dbReference type="SAM" id="MobiDB-lite"/>
    </source>
</evidence>
<evidence type="ECO:0000313" key="4">
    <source>
        <dbReference type="EMBL" id="CAK9066204.1"/>
    </source>
</evidence>
<feature type="compositionally biased region" description="Basic and acidic residues" evidence="3">
    <location>
        <begin position="463"/>
        <end position="473"/>
    </location>
</feature>
<keyword evidence="1" id="KW-0677">Repeat</keyword>
<dbReference type="Gene3D" id="3.30.428.10">
    <property type="entry name" value="HIT-like"/>
    <property type="match status" value="1"/>
</dbReference>
<gene>
    <name evidence="4" type="ORF">SCF082_LOCUS33757</name>
</gene>
<evidence type="ECO:0000256" key="2">
    <source>
        <dbReference type="PROSITE-ProRule" id="PRU00708"/>
    </source>
</evidence>
<organism evidence="4 5">
    <name type="scientific">Durusdinium trenchii</name>
    <dbReference type="NCBI Taxonomy" id="1381693"/>
    <lineage>
        <taxon>Eukaryota</taxon>
        <taxon>Sar</taxon>
        <taxon>Alveolata</taxon>
        <taxon>Dinophyceae</taxon>
        <taxon>Suessiales</taxon>
        <taxon>Symbiodiniaceae</taxon>
        <taxon>Durusdinium</taxon>
    </lineage>
</organism>
<feature type="repeat" description="PPR" evidence="2">
    <location>
        <begin position="288"/>
        <end position="322"/>
    </location>
</feature>
<dbReference type="PROSITE" id="PS51375">
    <property type="entry name" value="PPR"/>
    <property type="match status" value="3"/>
</dbReference>
<dbReference type="InterPro" id="IPR036265">
    <property type="entry name" value="HIT-like_sf"/>
</dbReference>
<dbReference type="InterPro" id="IPR011990">
    <property type="entry name" value="TPR-like_helical_dom_sf"/>
</dbReference>
<proteinExistence type="predicted"/>
<reference evidence="4 5" key="1">
    <citation type="submission" date="2024-02" db="EMBL/GenBank/DDBJ databases">
        <authorList>
            <person name="Chen Y."/>
            <person name="Shah S."/>
            <person name="Dougan E. K."/>
            <person name="Thang M."/>
            <person name="Chan C."/>
        </authorList>
    </citation>
    <scope>NUCLEOTIDE SEQUENCE [LARGE SCALE GENOMIC DNA]</scope>
</reference>
<feature type="compositionally biased region" description="Low complexity" evidence="3">
    <location>
        <begin position="450"/>
        <end position="460"/>
    </location>
</feature>
<name>A0ABP0NUQ9_9DINO</name>
<feature type="repeat" description="PPR" evidence="2">
    <location>
        <begin position="572"/>
        <end position="606"/>
    </location>
</feature>
<dbReference type="Gene3D" id="1.25.40.10">
    <property type="entry name" value="Tetratricopeptide repeat domain"/>
    <property type="match status" value="4"/>
</dbReference>
<feature type="repeat" description="PPR" evidence="2">
    <location>
        <begin position="638"/>
        <end position="672"/>
    </location>
</feature>
<dbReference type="PANTHER" id="PTHR47447:SF17">
    <property type="entry name" value="OS12G0638900 PROTEIN"/>
    <property type="match status" value="1"/>
</dbReference>
<dbReference type="SUPFAM" id="SSF54197">
    <property type="entry name" value="HIT-like"/>
    <property type="match status" value="1"/>
</dbReference>
<keyword evidence="5" id="KW-1185">Reference proteome</keyword>
<dbReference type="Pfam" id="PF13812">
    <property type="entry name" value="PPR_3"/>
    <property type="match status" value="3"/>
</dbReference>